<name>A0ABP7I562_9ACTN</name>
<organism evidence="2 3">
    <name type="scientific">Sphaerisporangium flaviroseum</name>
    <dbReference type="NCBI Taxonomy" id="509199"/>
    <lineage>
        <taxon>Bacteria</taxon>
        <taxon>Bacillati</taxon>
        <taxon>Actinomycetota</taxon>
        <taxon>Actinomycetes</taxon>
        <taxon>Streptosporangiales</taxon>
        <taxon>Streptosporangiaceae</taxon>
        <taxon>Sphaerisporangium</taxon>
    </lineage>
</organism>
<evidence type="ECO:0000313" key="3">
    <source>
        <dbReference type="Proteomes" id="UP001500888"/>
    </source>
</evidence>
<protein>
    <submittedName>
        <fullName evidence="2">Uncharacterized protein</fullName>
    </submittedName>
</protein>
<reference evidence="3" key="1">
    <citation type="journal article" date="2019" name="Int. J. Syst. Evol. Microbiol.">
        <title>The Global Catalogue of Microorganisms (GCM) 10K type strain sequencing project: providing services to taxonomists for standard genome sequencing and annotation.</title>
        <authorList>
            <consortium name="The Broad Institute Genomics Platform"/>
            <consortium name="The Broad Institute Genome Sequencing Center for Infectious Disease"/>
            <person name="Wu L."/>
            <person name="Ma J."/>
        </authorList>
    </citation>
    <scope>NUCLEOTIDE SEQUENCE [LARGE SCALE GENOMIC DNA]</scope>
    <source>
        <strain evidence="3">JCM 16908</strain>
    </source>
</reference>
<comment type="caution">
    <text evidence="2">The sequence shown here is derived from an EMBL/GenBank/DDBJ whole genome shotgun (WGS) entry which is preliminary data.</text>
</comment>
<dbReference type="Proteomes" id="UP001500888">
    <property type="component" value="Unassembled WGS sequence"/>
</dbReference>
<dbReference type="EMBL" id="BAAAZR010000007">
    <property type="protein sequence ID" value="GAA3810186.1"/>
    <property type="molecule type" value="Genomic_DNA"/>
</dbReference>
<keyword evidence="3" id="KW-1185">Reference proteome</keyword>
<sequence>MPAFIGKESEPAQHPDTYQPRRTPSQAFRPHSTGRTPLTPLPTRHTDSSTPLTSASAGGGVDFCRVYRANTDCFPATLELLVGTIGSLIAKPASITRIPPTLTPSARSFI</sequence>
<accession>A0ABP7I562</accession>
<gene>
    <name evidence="2" type="ORF">GCM10022226_33220</name>
</gene>
<proteinExistence type="predicted"/>
<evidence type="ECO:0000256" key="1">
    <source>
        <dbReference type="SAM" id="MobiDB-lite"/>
    </source>
</evidence>
<evidence type="ECO:0000313" key="2">
    <source>
        <dbReference type="EMBL" id="GAA3810186.1"/>
    </source>
</evidence>
<feature type="region of interest" description="Disordered" evidence="1">
    <location>
        <begin position="1"/>
        <end position="58"/>
    </location>
</feature>